<dbReference type="AlphaFoldDB" id="A0AAN9ZAU2"/>
<evidence type="ECO:0000256" key="6">
    <source>
        <dbReference type="ARBA" id="ARBA00022481"/>
    </source>
</evidence>
<keyword evidence="9" id="KW-0547">Nucleotide-binding</keyword>
<comment type="function">
    <text evidence="15">Translation factor required for the incorporation of the rare amino acid selenocysteine encoded by UGA codons. Replaces the eRF1-eRF3-GTP ternary complex for the insertion of selenocysteine directed by the UGA codon. Insertion of selenocysteine at UGA codons is mediated by SECISBP2 and EEFSEC: SECISBP2 (1) specifically binds the SECIS sequence once the 80S ribosome encounters an in-frame UGA codon and (2) contacts the RPS27A/eS31 of the 40S ribosome before ribosome stalling. (3) GTP-bound EEFSEC then delivers selenocysteinyl-tRNA(Sec) to the 80S ribosome and adopts a preaccommodated state conformation. (4) After GTP hydrolysis, EEFSEC dissociates from the assembly, selenocysteinyl-tRNA(Sec) accommodates, and peptide bond synthesis and selenoprotein elongation occur.</text>
</comment>
<evidence type="ECO:0000256" key="17">
    <source>
        <dbReference type="ARBA" id="ARBA00082387"/>
    </source>
</evidence>
<dbReference type="CDD" id="cd03696">
    <property type="entry name" value="SelB_II"/>
    <property type="match status" value="1"/>
</dbReference>
<dbReference type="InterPro" id="IPR027417">
    <property type="entry name" value="P-loop_NTPase"/>
</dbReference>
<evidence type="ECO:0000256" key="7">
    <source>
        <dbReference type="ARBA" id="ARBA00022490"/>
    </source>
</evidence>
<keyword evidence="11" id="KW-0648">Protein biosynthesis</keyword>
<keyword evidence="7" id="KW-0963">Cytoplasm</keyword>
<evidence type="ECO:0000313" key="19">
    <source>
        <dbReference type="EMBL" id="KAK7870361.1"/>
    </source>
</evidence>
<comment type="cofactor">
    <cofactor evidence="2">
        <name>Mg(2+)</name>
        <dbReference type="ChEBI" id="CHEBI:18420"/>
    </cofactor>
</comment>
<evidence type="ECO:0000256" key="10">
    <source>
        <dbReference type="ARBA" id="ARBA00022801"/>
    </source>
</evidence>
<evidence type="ECO:0000256" key="5">
    <source>
        <dbReference type="ARBA" id="ARBA00015953"/>
    </source>
</evidence>
<evidence type="ECO:0000256" key="4">
    <source>
        <dbReference type="ARBA" id="ARBA00004496"/>
    </source>
</evidence>
<comment type="subcellular location">
    <subcellularLocation>
        <location evidence="4">Cytoplasm</location>
    </subcellularLocation>
    <subcellularLocation>
        <location evidence="3">Nucleus</location>
    </subcellularLocation>
</comment>
<evidence type="ECO:0000256" key="14">
    <source>
        <dbReference type="ARBA" id="ARBA00049117"/>
    </source>
</evidence>
<dbReference type="InterPro" id="IPR005225">
    <property type="entry name" value="Small_GTP-bd"/>
</dbReference>
<proteinExistence type="predicted"/>
<dbReference type="PANTHER" id="PTHR43721">
    <property type="entry name" value="ELONGATION FACTOR TU-RELATED"/>
    <property type="match status" value="1"/>
</dbReference>
<keyword evidence="10" id="KW-0378">Hydrolase</keyword>
<dbReference type="InterPro" id="IPR049393">
    <property type="entry name" value="eEFSec_III"/>
</dbReference>
<dbReference type="EMBL" id="JAZDUA010000059">
    <property type="protein sequence ID" value="KAK7870361.1"/>
    <property type="molecule type" value="Genomic_DNA"/>
</dbReference>
<evidence type="ECO:0000256" key="9">
    <source>
        <dbReference type="ARBA" id="ARBA00022741"/>
    </source>
</evidence>
<comment type="cofactor">
    <cofactor evidence="1">
        <name>Mn(2+)</name>
        <dbReference type="ChEBI" id="CHEBI:29035"/>
    </cofactor>
</comment>
<protein>
    <recommendedName>
        <fullName evidence="5">Selenocysteine-specific elongation factor</fullName>
    </recommendedName>
    <alternativeName>
        <fullName evidence="17">Elongation factor sec</fullName>
    </alternativeName>
    <alternativeName>
        <fullName evidence="16">Eukaryotic elongation factor, selenocysteine-tRNA-specific</fullName>
    </alternativeName>
</protein>
<evidence type="ECO:0000256" key="8">
    <source>
        <dbReference type="ARBA" id="ARBA00022553"/>
    </source>
</evidence>
<dbReference type="Pfam" id="PF03144">
    <property type="entry name" value="GTP_EFTU_D2"/>
    <property type="match status" value="1"/>
</dbReference>
<organism evidence="19 20">
    <name type="scientific">Gryllus longicercus</name>
    <dbReference type="NCBI Taxonomy" id="2509291"/>
    <lineage>
        <taxon>Eukaryota</taxon>
        <taxon>Metazoa</taxon>
        <taxon>Ecdysozoa</taxon>
        <taxon>Arthropoda</taxon>
        <taxon>Hexapoda</taxon>
        <taxon>Insecta</taxon>
        <taxon>Pterygota</taxon>
        <taxon>Neoptera</taxon>
        <taxon>Polyneoptera</taxon>
        <taxon>Orthoptera</taxon>
        <taxon>Ensifera</taxon>
        <taxon>Gryllidea</taxon>
        <taxon>Grylloidea</taxon>
        <taxon>Gryllidae</taxon>
        <taxon>Gryllinae</taxon>
        <taxon>Gryllus</taxon>
    </lineage>
</organism>
<keyword evidence="13" id="KW-0539">Nucleus</keyword>
<dbReference type="PROSITE" id="PS51722">
    <property type="entry name" value="G_TR_2"/>
    <property type="match status" value="1"/>
</dbReference>
<comment type="caution">
    <text evidence="19">The sequence shown here is derived from an EMBL/GenBank/DDBJ whole genome shotgun (WGS) entry which is preliminary data.</text>
</comment>
<dbReference type="InterPro" id="IPR009000">
    <property type="entry name" value="Transl_B-barrel_sf"/>
</dbReference>
<dbReference type="CDD" id="cd01889">
    <property type="entry name" value="SelB_euk"/>
    <property type="match status" value="1"/>
</dbReference>
<dbReference type="Proteomes" id="UP001378592">
    <property type="component" value="Unassembled WGS sequence"/>
</dbReference>
<dbReference type="InterPro" id="IPR050055">
    <property type="entry name" value="EF-Tu_GTPase"/>
</dbReference>
<keyword evidence="6" id="KW-0488">Methylation</keyword>
<dbReference type="GO" id="GO:0003924">
    <property type="term" value="F:GTPase activity"/>
    <property type="evidence" value="ECO:0007669"/>
    <property type="project" value="InterPro"/>
</dbReference>
<keyword evidence="20" id="KW-1185">Reference proteome</keyword>
<dbReference type="GO" id="GO:0005525">
    <property type="term" value="F:GTP binding"/>
    <property type="evidence" value="ECO:0007669"/>
    <property type="project" value="UniProtKB-KW"/>
</dbReference>
<keyword evidence="8" id="KW-0597">Phosphoprotein</keyword>
<dbReference type="InterPro" id="IPR000795">
    <property type="entry name" value="T_Tr_GTP-bd_dom"/>
</dbReference>
<dbReference type="PRINTS" id="PR00315">
    <property type="entry name" value="ELONGATNFCT"/>
</dbReference>
<dbReference type="GO" id="GO:0001514">
    <property type="term" value="P:selenocysteine incorporation"/>
    <property type="evidence" value="ECO:0007669"/>
    <property type="project" value="UniProtKB-ARBA"/>
</dbReference>
<dbReference type="InterPro" id="IPR049394">
    <property type="entry name" value="eEFSec_C"/>
</dbReference>
<dbReference type="Pfam" id="PF21208">
    <property type="entry name" value="euk_SelB_III"/>
    <property type="match status" value="1"/>
</dbReference>
<evidence type="ECO:0000256" key="11">
    <source>
        <dbReference type="ARBA" id="ARBA00022917"/>
    </source>
</evidence>
<dbReference type="Gene3D" id="2.40.30.10">
    <property type="entry name" value="Translation factors"/>
    <property type="match status" value="2"/>
</dbReference>
<dbReference type="GO" id="GO:0005737">
    <property type="term" value="C:cytoplasm"/>
    <property type="evidence" value="ECO:0007669"/>
    <property type="project" value="UniProtKB-SubCell"/>
</dbReference>
<evidence type="ECO:0000256" key="3">
    <source>
        <dbReference type="ARBA" id="ARBA00004123"/>
    </source>
</evidence>
<gene>
    <name evidence="19" type="ORF">R5R35_000535</name>
</gene>
<dbReference type="FunFam" id="2.40.30.10:FF:000052">
    <property type="entry name" value="Selenocysteine-specific elongation factor EF-Sec"/>
    <property type="match status" value="1"/>
</dbReference>
<evidence type="ECO:0000256" key="1">
    <source>
        <dbReference type="ARBA" id="ARBA00001936"/>
    </source>
</evidence>
<evidence type="ECO:0000256" key="16">
    <source>
        <dbReference type="ARBA" id="ARBA00076506"/>
    </source>
</evidence>
<keyword evidence="12" id="KW-0342">GTP-binding</keyword>
<dbReference type="SUPFAM" id="SSF52540">
    <property type="entry name" value="P-loop containing nucleoside triphosphate hydrolases"/>
    <property type="match status" value="1"/>
</dbReference>
<sequence length="558" mass="61599">MLNLNIGVLGHVDSGKTSLAKVLSTVASTAAFDKNPQSQARGITIDLGFSSFTVDVPDHLLNEEQSGKLQFTLVDCPGHASLIRTIIGGAQIIDMMILVIDVTKGMQTQTAECLVIGEITCKKMVVVLNKTDLLPPAQRSYLIEKMSKKMKMTLKNTVFRDCPIVSIAANPGGSDSPSNGPEGINDLINILKEMAYVPIRNRLKPFLFAVDHCFSIRGQGTVLTGTVLQGEIKINDIIEIPALQATKKVKSLQMFRMPVEKAQQGDRLGICVTQFDPKLFERGLIAAPHFVVSAYAAIISIHKIKYFKGSVASKSRFHVTMGHDTVMARITIFGLLPKDYLEAESKLPDNYINLHFNYKYLDELFLLNDNDTEQSDDIPIKQYALLEFDKQLSVVPGSVVIGSKLDIDFHSNTCRLAFSGCLLECLEDKNYPQTVLPNLKVYKEKSKLGLVERVVNTQEVIVKKLFKKETNIPLFSGLKVNLSTGDKGVIEGSFGQSGKVKVRIPGELSPTTMALVAGQSKKRGKHTICQASPEMDPITVELQFKRLIYDPLKKIVQD</sequence>
<evidence type="ECO:0000256" key="2">
    <source>
        <dbReference type="ARBA" id="ARBA00001946"/>
    </source>
</evidence>
<evidence type="ECO:0000259" key="18">
    <source>
        <dbReference type="PROSITE" id="PS51722"/>
    </source>
</evidence>
<comment type="catalytic activity">
    <reaction evidence="14">
        <text>GTP + H2O = GDP + phosphate + H(+)</text>
        <dbReference type="Rhea" id="RHEA:19669"/>
        <dbReference type="ChEBI" id="CHEBI:15377"/>
        <dbReference type="ChEBI" id="CHEBI:15378"/>
        <dbReference type="ChEBI" id="CHEBI:37565"/>
        <dbReference type="ChEBI" id="CHEBI:43474"/>
        <dbReference type="ChEBI" id="CHEBI:58189"/>
    </reaction>
    <physiologicalReaction direction="left-to-right" evidence="14">
        <dbReference type="Rhea" id="RHEA:19670"/>
    </physiologicalReaction>
</comment>
<name>A0AAN9ZAU2_9ORTH</name>
<feature type="domain" description="Tr-type G" evidence="18">
    <location>
        <begin position="1"/>
        <end position="199"/>
    </location>
</feature>
<evidence type="ECO:0000256" key="15">
    <source>
        <dbReference type="ARBA" id="ARBA00054716"/>
    </source>
</evidence>
<dbReference type="Gene3D" id="3.40.50.300">
    <property type="entry name" value="P-loop containing nucleotide triphosphate hydrolases"/>
    <property type="match status" value="1"/>
</dbReference>
<dbReference type="GO" id="GO:0003746">
    <property type="term" value="F:translation elongation factor activity"/>
    <property type="evidence" value="ECO:0007669"/>
    <property type="project" value="TreeGrafter"/>
</dbReference>
<dbReference type="InterPro" id="IPR004161">
    <property type="entry name" value="EFTu-like_2"/>
</dbReference>
<dbReference type="Pfam" id="PF00009">
    <property type="entry name" value="GTP_EFTU"/>
    <property type="match status" value="1"/>
</dbReference>
<reference evidence="19 20" key="1">
    <citation type="submission" date="2024-03" db="EMBL/GenBank/DDBJ databases">
        <title>The genome assembly and annotation of the cricket Gryllus longicercus Weissman &amp; Gray.</title>
        <authorList>
            <person name="Szrajer S."/>
            <person name="Gray D."/>
            <person name="Ylla G."/>
        </authorList>
    </citation>
    <scope>NUCLEOTIDE SEQUENCE [LARGE SCALE GENOMIC DNA]</scope>
    <source>
        <strain evidence="19">DAG 2021-001</strain>
        <tissue evidence="19">Whole body minus gut</tissue>
    </source>
</reference>
<dbReference type="PANTHER" id="PTHR43721:SF11">
    <property type="entry name" value="SELENOCYSTEINE-SPECIFIC ELONGATION FACTOR"/>
    <property type="match status" value="1"/>
</dbReference>
<evidence type="ECO:0000256" key="13">
    <source>
        <dbReference type="ARBA" id="ARBA00023242"/>
    </source>
</evidence>
<dbReference type="GO" id="GO:0005634">
    <property type="term" value="C:nucleus"/>
    <property type="evidence" value="ECO:0007669"/>
    <property type="project" value="UniProtKB-SubCell"/>
</dbReference>
<dbReference type="CDD" id="cd04094">
    <property type="entry name" value="eSelB_III"/>
    <property type="match status" value="1"/>
</dbReference>
<dbReference type="Pfam" id="PF21131">
    <property type="entry name" value="eEFSec_4th"/>
    <property type="match status" value="1"/>
</dbReference>
<evidence type="ECO:0000313" key="20">
    <source>
        <dbReference type="Proteomes" id="UP001378592"/>
    </source>
</evidence>
<dbReference type="SUPFAM" id="SSF50447">
    <property type="entry name" value="Translation proteins"/>
    <property type="match status" value="1"/>
</dbReference>
<dbReference type="NCBIfam" id="TIGR00231">
    <property type="entry name" value="small_GTP"/>
    <property type="match status" value="1"/>
</dbReference>
<accession>A0AAN9ZAU2</accession>
<evidence type="ECO:0000256" key="12">
    <source>
        <dbReference type="ARBA" id="ARBA00023134"/>
    </source>
</evidence>
<dbReference type="FunFam" id="3.40.50.300:FF:000900">
    <property type="entry name" value="Eukaryotic elongation factor, selenocysteine-tRNA-specific"/>
    <property type="match status" value="1"/>
</dbReference>